<accession>A0A538T4T4</accession>
<evidence type="ECO:0000313" key="2">
    <source>
        <dbReference type="EMBL" id="TMQ58652.1"/>
    </source>
</evidence>
<proteinExistence type="predicted"/>
<dbReference type="InterPro" id="IPR024775">
    <property type="entry name" value="DinB-like"/>
</dbReference>
<protein>
    <submittedName>
        <fullName evidence="2">DinB family protein</fullName>
    </submittedName>
</protein>
<comment type="caution">
    <text evidence="2">The sequence shown here is derived from an EMBL/GenBank/DDBJ whole genome shotgun (WGS) entry which is preliminary data.</text>
</comment>
<gene>
    <name evidence="2" type="ORF">E6K72_02320</name>
</gene>
<dbReference type="AlphaFoldDB" id="A0A538T4T4"/>
<evidence type="ECO:0000259" key="1">
    <source>
        <dbReference type="Pfam" id="PF12867"/>
    </source>
</evidence>
<dbReference type="Gene3D" id="1.20.120.450">
    <property type="entry name" value="dinb family like domain"/>
    <property type="match status" value="1"/>
</dbReference>
<name>A0A538T4T4_UNCEI</name>
<dbReference type="EMBL" id="VBOS01000071">
    <property type="protein sequence ID" value="TMQ58652.1"/>
    <property type="molecule type" value="Genomic_DNA"/>
</dbReference>
<dbReference type="Pfam" id="PF12867">
    <property type="entry name" value="DinB_2"/>
    <property type="match status" value="1"/>
</dbReference>
<feature type="domain" description="DinB-like" evidence="1">
    <location>
        <begin position="2"/>
        <end position="126"/>
    </location>
</feature>
<sequence length="151" mass="16942">MLDNAVRACPDEVWGDGPTPHAFWYLVYHTLFWLDLYLSGTPAGFAPPSPFSLDELDPAGVYPERVYTKAEMRAYLEHGRRKCRAAIAAMSAERAAEPSGFERVGLSQGELLLYNMRHVQHHAAQLHLILRQRTNSAPRWVGKTAHALDGD</sequence>
<organism evidence="2 3">
    <name type="scientific">Eiseniibacteriota bacterium</name>
    <dbReference type="NCBI Taxonomy" id="2212470"/>
    <lineage>
        <taxon>Bacteria</taxon>
        <taxon>Candidatus Eiseniibacteriota</taxon>
    </lineage>
</organism>
<evidence type="ECO:0000313" key="3">
    <source>
        <dbReference type="Proteomes" id="UP000317716"/>
    </source>
</evidence>
<dbReference type="SUPFAM" id="SSF109854">
    <property type="entry name" value="DinB/YfiT-like putative metalloenzymes"/>
    <property type="match status" value="1"/>
</dbReference>
<dbReference type="InterPro" id="IPR034660">
    <property type="entry name" value="DinB/YfiT-like"/>
</dbReference>
<reference evidence="2 3" key="1">
    <citation type="journal article" date="2019" name="Nat. Microbiol.">
        <title>Mediterranean grassland soil C-N compound turnover is dependent on rainfall and depth, and is mediated by genomically divergent microorganisms.</title>
        <authorList>
            <person name="Diamond S."/>
            <person name="Andeer P.F."/>
            <person name="Li Z."/>
            <person name="Crits-Christoph A."/>
            <person name="Burstein D."/>
            <person name="Anantharaman K."/>
            <person name="Lane K.R."/>
            <person name="Thomas B.C."/>
            <person name="Pan C."/>
            <person name="Northen T.R."/>
            <person name="Banfield J.F."/>
        </authorList>
    </citation>
    <scope>NUCLEOTIDE SEQUENCE [LARGE SCALE GENOMIC DNA]</scope>
    <source>
        <strain evidence="2">WS_2</strain>
    </source>
</reference>
<dbReference type="Proteomes" id="UP000317716">
    <property type="component" value="Unassembled WGS sequence"/>
</dbReference>